<comment type="caution">
    <text evidence="1">The sequence shown here is derived from an EMBL/GenBank/DDBJ whole genome shotgun (WGS) entry which is preliminary data.</text>
</comment>
<dbReference type="Proteomes" id="UP001219525">
    <property type="component" value="Unassembled WGS sequence"/>
</dbReference>
<keyword evidence="2" id="KW-1185">Reference proteome</keyword>
<accession>A0AAD6VIJ3</accession>
<evidence type="ECO:0008006" key="3">
    <source>
        <dbReference type="Google" id="ProtNLM"/>
    </source>
</evidence>
<protein>
    <recommendedName>
        <fullName evidence="3">BTB domain-containing protein</fullName>
    </recommendedName>
</protein>
<dbReference type="AlphaFoldDB" id="A0AAD6VIJ3"/>
<sequence>MQEDSADEFRALCWAIYALPKEIELQTTRDGDVPRLLQIVKLSNRYNLPHLETWALEAVYRQCTKHKYAETCSEDMLERIMAVATLCNDSTLNLCVQLAWGSRIMRGELSHSRVLDAGAKCGERDFGGQSVYCIVM</sequence>
<dbReference type="EMBL" id="JARJCW010000020">
    <property type="protein sequence ID" value="KAJ7214003.1"/>
    <property type="molecule type" value="Genomic_DNA"/>
</dbReference>
<evidence type="ECO:0000313" key="2">
    <source>
        <dbReference type="Proteomes" id="UP001219525"/>
    </source>
</evidence>
<evidence type="ECO:0000313" key="1">
    <source>
        <dbReference type="EMBL" id="KAJ7214003.1"/>
    </source>
</evidence>
<proteinExistence type="predicted"/>
<organism evidence="1 2">
    <name type="scientific">Mycena pura</name>
    <dbReference type="NCBI Taxonomy" id="153505"/>
    <lineage>
        <taxon>Eukaryota</taxon>
        <taxon>Fungi</taxon>
        <taxon>Dikarya</taxon>
        <taxon>Basidiomycota</taxon>
        <taxon>Agaricomycotina</taxon>
        <taxon>Agaricomycetes</taxon>
        <taxon>Agaricomycetidae</taxon>
        <taxon>Agaricales</taxon>
        <taxon>Marasmiineae</taxon>
        <taxon>Mycenaceae</taxon>
        <taxon>Mycena</taxon>
    </lineage>
</organism>
<name>A0AAD6VIJ3_9AGAR</name>
<gene>
    <name evidence="1" type="ORF">GGX14DRAFT_78102</name>
</gene>
<reference evidence="1" key="1">
    <citation type="submission" date="2023-03" db="EMBL/GenBank/DDBJ databases">
        <title>Massive genome expansion in bonnet fungi (Mycena s.s.) driven by repeated elements and novel gene families across ecological guilds.</title>
        <authorList>
            <consortium name="Lawrence Berkeley National Laboratory"/>
            <person name="Harder C.B."/>
            <person name="Miyauchi S."/>
            <person name="Viragh M."/>
            <person name="Kuo A."/>
            <person name="Thoen E."/>
            <person name="Andreopoulos B."/>
            <person name="Lu D."/>
            <person name="Skrede I."/>
            <person name="Drula E."/>
            <person name="Henrissat B."/>
            <person name="Morin E."/>
            <person name="Kohler A."/>
            <person name="Barry K."/>
            <person name="LaButti K."/>
            <person name="Morin E."/>
            <person name="Salamov A."/>
            <person name="Lipzen A."/>
            <person name="Mereny Z."/>
            <person name="Hegedus B."/>
            <person name="Baldrian P."/>
            <person name="Stursova M."/>
            <person name="Weitz H."/>
            <person name="Taylor A."/>
            <person name="Grigoriev I.V."/>
            <person name="Nagy L.G."/>
            <person name="Martin F."/>
            <person name="Kauserud H."/>
        </authorList>
    </citation>
    <scope>NUCLEOTIDE SEQUENCE</scope>
    <source>
        <strain evidence="1">9144</strain>
    </source>
</reference>